<evidence type="ECO:0000313" key="2">
    <source>
        <dbReference type="Proteomes" id="UP001628091"/>
    </source>
</evidence>
<sequence length="80" mass="8866">MDKADRLHVLKQDMRGMGRFRKAKNVFDQSRPRTRKAALATDDGDVLAGETRNQRVGGADVTCLYVPHVINEGNVGKTVL</sequence>
<protein>
    <submittedName>
        <fullName evidence="1">Uncharacterized protein</fullName>
    </submittedName>
</protein>
<dbReference type="EMBL" id="BAAFZP010000001">
    <property type="protein sequence ID" value="GAB1582894.1"/>
    <property type="molecule type" value="Genomic_DNA"/>
</dbReference>
<gene>
    <name evidence="1" type="ORF">PPNSA23_28370</name>
</gene>
<organism evidence="1 2">
    <name type="scientific">Phyllobacterium phragmitis</name>
    <dbReference type="NCBI Taxonomy" id="2670329"/>
    <lineage>
        <taxon>Bacteria</taxon>
        <taxon>Pseudomonadati</taxon>
        <taxon>Pseudomonadota</taxon>
        <taxon>Alphaproteobacteria</taxon>
        <taxon>Hyphomicrobiales</taxon>
        <taxon>Phyllobacteriaceae</taxon>
        <taxon>Phyllobacterium</taxon>
    </lineage>
</organism>
<dbReference type="Proteomes" id="UP001628091">
    <property type="component" value="Unassembled WGS sequence"/>
</dbReference>
<reference evidence="1 2" key="1">
    <citation type="submission" date="2024-10" db="EMBL/GenBank/DDBJ databases">
        <title>Isolation, draft genome sequencing and identification of Phyllobacterium sp. NSA23, isolated from leaf soil.</title>
        <authorList>
            <person name="Akita H."/>
        </authorList>
    </citation>
    <scope>NUCLEOTIDE SEQUENCE [LARGE SCALE GENOMIC DNA]</scope>
    <source>
        <strain evidence="1 2">NSA23</strain>
    </source>
</reference>
<proteinExistence type="predicted"/>
<comment type="caution">
    <text evidence="1">The sequence shown here is derived from an EMBL/GenBank/DDBJ whole genome shotgun (WGS) entry which is preliminary data.</text>
</comment>
<keyword evidence="2" id="KW-1185">Reference proteome</keyword>
<evidence type="ECO:0000313" key="1">
    <source>
        <dbReference type="EMBL" id="GAB1582894.1"/>
    </source>
</evidence>
<accession>A0ABQ0H1V1</accession>
<name>A0ABQ0H1V1_9HYPH</name>